<dbReference type="InterPro" id="IPR036291">
    <property type="entry name" value="NAD(P)-bd_dom_sf"/>
</dbReference>
<dbReference type="InterPro" id="IPR003462">
    <property type="entry name" value="ODC_Mu_crystall"/>
</dbReference>
<dbReference type="RefSeq" id="WP_188715088.1">
    <property type="nucleotide sequence ID" value="NZ_BMIV01000006.1"/>
</dbReference>
<dbReference type="Gene3D" id="3.30.1780.10">
    <property type="entry name" value="ornithine cyclodeaminase, domain 1"/>
    <property type="match status" value="1"/>
</dbReference>
<name>A0ABQ1VJF0_9RHOB</name>
<evidence type="ECO:0000313" key="1">
    <source>
        <dbReference type="EMBL" id="GGF67865.1"/>
    </source>
</evidence>
<dbReference type="Pfam" id="PF02423">
    <property type="entry name" value="OCD_Mu_crystall"/>
    <property type="match status" value="1"/>
</dbReference>
<proteinExistence type="predicted"/>
<dbReference type="PIRSF" id="PIRSF001439">
    <property type="entry name" value="CryM"/>
    <property type="match status" value="1"/>
</dbReference>
<gene>
    <name evidence="1" type="ORF">GCM10011402_20340</name>
</gene>
<dbReference type="EMBL" id="BMIV01000006">
    <property type="protein sequence ID" value="GGF67865.1"/>
    <property type="molecule type" value="Genomic_DNA"/>
</dbReference>
<dbReference type="Proteomes" id="UP000640509">
    <property type="component" value="Unassembled WGS sequence"/>
</dbReference>
<dbReference type="PANTHER" id="PTHR13812">
    <property type="entry name" value="KETIMINE REDUCTASE MU-CRYSTALLIN"/>
    <property type="match status" value="1"/>
</dbReference>
<accession>A0ABQ1VJF0</accession>
<sequence length="311" mass="32609">MTATPPFITHDAAMGRLDWLGAVAALKAGHALPRAEIRDTFLGPATGTMMTRSAFIAGLGYGAKPFTVFDANPSRGLPTVQGAMLVFDKDDGHLRAIVENRLVTTFKTAADSVLGASLLARPDSRHLLIVGAGTVAASLVQAYTAVLPGIETVTVWARRPEQARALVAGLAGIGADLRATADLQAAVGQADIVSTATMARQPIIGGDWVRPGTHVDLIGAYKADMREADDALLARARLFVDSRETTAHIGELLIPLGSGAITEDSIRGDLYDLVQPGVQGRASDDDITVFKNGGGAHLDLMIASWIIDRLG</sequence>
<comment type="caution">
    <text evidence="1">The sequence shown here is derived from an EMBL/GenBank/DDBJ whole genome shotgun (WGS) entry which is preliminary data.</text>
</comment>
<organism evidence="1 2">
    <name type="scientific">Paracoccus acridae</name>
    <dbReference type="NCBI Taxonomy" id="1795310"/>
    <lineage>
        <taxon>Bacteria</taxon>
        <taxon>Pseudomonadati</taxon>
        <taxon>Pseudomonadota</taxon>
        <taxon>Alphaproteobacteria</taxon>
        <taxon>Rhodobacterales</taxon>
        <taxon>Paracoccaceae</taxon>
        <taxon>Paracoccus</taxon>
    </lineage>
</organism>
<keyword evidence="2" id="KW-1185">Reference proteome</keyword>
<evidence type="ECO:0000313" key="2">
    <source>
        <dbReference type="Proteomes" id="UP000640509"/>
    </source>
</evidence>
<dbReference type="PANTHER" id="PTHR13812:SF19">
    <property type="entry name" value="KETIMINE REDUCTASE MU-CRYSTALLIN"/>
    <property type="match status" value="1"/>
</dbReference>
<dbReference type="Gene3D" id="3.40.50.720">
    <property type="entry name" value="NAD(P)-binding Rossmann-like Domain"/>
    <property type="match status" value="1"/>
</dbReference>
<reference evidence="2" key="1">
    <citation type="journal article" date="2019" name="Int. J. Syst. Evol. Microbiol.">
        <title>The Global Catalogue of Microorganisms (GCM) 10K type strain sequencing project: providing services to taxonomists for standard genome sequencing and annotation.</title>
        <authorList>
            <consortium name="The Broad Institute Genomics Platform"/>
            <consortium name="The Broad Institute Genome Sequencing Center for Infectious Disease"/>
            <person name="Wu L."/>
            <person name="Ma J."/>
        </authorList>
    </citation>
    <scope>NUCLEOTIDE SEQUENCE [LARGE SCALE GENOMIC DNA]</scope>
    <source>
        <strain evidence="2">CGMCC 1.15419</strain>
    </source>
</reference>
<dbReference type="InterPro" id="IPR023401">
    <property type="entry name" value="ODC_N"/>
</dbReference>
<dbReference type="SUPFAM" id="SSF51735">
    <property type="entry name" value="NAD(P)-binding Rossmann-fold domains"/>
    <property type="match status" value="1"/>
</dbReference>
<protein>
    <submittedName>
        <fullName evidence="1">Ornithine cyclodeaminase</fullName>
    </submittedName>
</protein>